<dbReference type="Pfam" id="PF02080">
    <property type="entry name" value="TrkA_C"/>
    <property type="match status" value="2"/>
</dbReference>
<gene>
    <name evidence="10" type="ORF">H9Y05_07940</name>
</gene>
<evidence type="ECO:0000256" key="6">
    <source>
        <dbReference type="ARBA" id="ARBA00022989"/>
    </source>
</evidence>
<feature type="transmembrane region" description="Helical" evidence="8">
    <location>
        <begin position="6"/>
        <end position="26"/>
    </location>
</feature>
<keyword evidence="4" id="KW-0406">Ion transport</keyword>
<keyword evidence="7 8" id="KW-0472">Membrane</keyword>
<dbReference type="GO" id="GO:0016020">
    <property type="term" value="C:membrane"/>
    <property type="evidence" value="ECO:0007669"/>
    <property type="project" value="UniProtKB-SubCell"/>
</dbReference>
<evidence type="ECO:0000256" key="5">
    <source>
        <dbReference type="ARBA" id="ARBA00022692"/>
    </source>
</evidence>
<evidence type="ECO:0000256" key="8">
    <source>
        <dbReference type="SAM" id="Phobius"/>
    </source>
</evidence>
<proteinExistence type="inferred from homology"/>
<dbReference type="InterPro" id="IPR006153">
    <property type="entry name" value="Cation/H_exchanger_TM"/>
</dbReference>
<dbReference type="EMBL" id="JACVEL010000004">
    <property type="protein sequence ID" value="MBC9812402.1"/>
    <property type="molecule type" value="Genomic_DNA"/>
</dbReference>
<dbReference type="PANTHER" id="PTHR42751:SF3">
    <property type="entry name" value="SODIUM_GLUTAMATE SYMPORTER"/>
    <property type="match status" value="1"/>
</dbReference>
<feature type="transmembrane region" description="Helical" evidence="8">
    <location>
        <begin position="62"/>
        <end position="81"/>
    </location>
</feature>
<name>A0A8J6PCH5_9FLAO</name>
<reference evidence="10" key="1">
    <citation type="submission" date="2020-09" db="EMBL/GenBank/DDBJ databases">
        <title>Taishania pollutisoli gen. nov., sp. nov., Isolated from Tetrabromobisphenol A-Contaminated Soil.</title>
        <authorList>
            <person name="Chen Q."/>
        </authorList>
    </citation>
    <scope>NUCLEOTIDE SEQUENCE</scope>
    <source>
        <strain evidence="10">CZZ-1</strain>
    </source>
</reference>
<evidence type="ECO:0000256" key="3">
    <source>
        <dbReference type="ARBA" id="ARBA00022448"/>
    </source>
</evidence>
<keyword evidence="6 8" id="KW-1133">Transmembrane helix</keyword>
<keyword evidence="11" id="KW-1185">Reference proteome</keyword>
<dbReference type="InterPro" id="IPR006037">
    <property type="entry name" value="RCK_C"/>
</dbReference>
<feature type="transmembrane region" description="Helical" evidence="8">
    <location>
        <begin position="224"/>
        <end position="244"/>
    </location>
</feature>
<dbReference type="Gene3D" id="1.20.1530.20">
    <property type="match status" value="1"/>
</dbReference>
<keyword evidence="3" id="KW-0813">Transport</keyword>
<keyword evidence="5 8" id="KW-0812">Transmembrane</keyword>
<evidence type="ECO:0000259" key="9">
    <source>
        <dbReference type="PROSITE" id="PS51202"/>
    </source>
</evidence>
<organism evidence="10 11">
    <name type="scientific">Taishania pollutisoli</name>
    <dbReference type="NCBI Taxonomy" id="2766479"/>
    <lineage>
        <taxon>Bacteria</taxon>
        <taxon>Pseudomonadati</taxon>
        <taxon>Bacteroidota</taxon>
        <taxon>Flavobacteriia</taxon>
        <taxon>Flavobacteriales</taxon>
        <taxon>Crocinitomicaceae</taxon>
        <taxon>Taishania</taxon>
    </lineage>
</organism>
<comment type="similarity">
    <text evidence="2">Belongs to the monovalent cation:proton antiporter 2 (CPA2) transporter (TC 2.A.37) family.</text>
</comment>
<dbReference type="PANTHER" id="PTHR42751">
    <property type="entry name" value="SODIUM/HYDROGEN EXCHANGER FAMILY/TRKA DOMAIN PROTEIN"/>
    <property type="match status" value="1"/>
</dbReference>
<sequence length="746" mass="82643">MGHHLPNLIVDLALILSAGGVVTLIFKKLKQPLVLGYILAGFLISPHFDLLPTVRETSNINIWSEIGVIFLLFSLGLEFSFKKLGKVGGAASVTALVEIIGVGFFGFVIGSILGWTTMDSLFLGGMLAMSSTTIIIRAFDELGLKTEKFVGVVFGTLIVEDLIAIIMMVLLSTIATSSGEAQNADIFQAILKLLFFLVLWFIAGIFFIPTMLKRTKKLMNDETLLIVSLALCLLMVVLAVEVGFSKELGAFIMGSILAETKQGEKIEHLVKPLKDLFGTIFFVSVGMLINPSMMLEYIVPIVILTLVTIFVKGFFTSMGAFLSGQPLKTSIQTGMSMAQIGEFSFIIATLGLSLGVISEFLYPIAVAVSAITTLTTPYMIRASVPIYEWVDRKMPEKLRDRLNKYTLNAQSASATKDWQKLIKVSLTNSVIYSVILISIIIASSRYLRPFISERFEFKLSNITTALITLSAMAPFLWALVARNHHSELRNRLLSQDRYKGLVYLVSLVKMGLAVFFVIFMLRIFFSDIVAATATVIIFAFLIIFRKKIQRFYRVIEDRFKTNLNAREIEAAAQQQNDNRPAPELAPWDAHIATIQVPANSPVIGKKLKDLRWREQAGVNVACIHRGNHNIRIPNAEEHIYPYDEISVIGTDEQLANIQGLIAPKGHIDFVIDDPNVSLQAITITDNSPFIGKSIRNSGIKIKVKGLVVGIERNKVRYLNPESDWVIESGDIVWIVGDTGKINKLIG</sequence>
<feature type="transmembrane region" description="Helical" evidence="8">
    <location>
        <begin position="501"/>
        <end position="522"/>
    </location>
</feature>
<keyword evidence="4" id="KW-0633">Potassium transport</keyword>
<dbReference type="PROSITE" id="PS51202">
    <property type="entry name" value="RCK_C"/>
    <property type="match status" value="2"/>
</dbReference>
<feature type="transmembrane region" description="Helical" evidence="8">
    <location>
        <begin position="121"/>
        <end position="139"/>
    </location>
</feature>
<feature type="domain" description="RCK C-terminal" evidence="9">
    <location>
        <begin position="664"/>
        <end position="746"/>
    </location>
</feature>
<feature type="transmembrane region" description="Helical" evidence="8">
    <location>
        <begin position="297"/>
        <end position="322"/>
    </location>
</feature>
<accession>A0A8J6PCH5</accession>
<feature type="transmembrane region" description="Helical" evidence="8">
    <location>
        <begin position="151"/>
        <end position="174"/>
    </location>
</feature>
<keyword evidence="4" id="KW-0630">Potassium</keyword>
<dbReference type="AlphaFoldDB" id="A0A8J6PCH5"/>
<feature type="transmembrane region" description="Helical" evidence="8">
    <location>
        <begin position="459"/>
        <end position="480"/>
    </location>
</feature>
<dbReference type="Proteomes" id="UP000652681">
    <property type="component" value="Unassembled WGS sequence"/>
</dbReference>
<dbReference type="GO" id="GO:1902600">
    <property type="term" value="P:proton transmembrane transport"/>
    <property type="evidence" value="ECO:0007669"/>
    <property type="project" value="InterPro"/>
</dbReference>
<feature type="transmembrane region" description="Helical" evidence="8">
    <location>
        <begin position="33"/>
        <end position="50"/>
    </location>
</feature>
<dbReference type="GO" id="GO:0015297">
    <property type="term" value="F:antiporter activity"/>
    <property type="evidence" value="ECO:0007669"/>
    <property type="project" value="InterPro"/>
</dbReference>
<feature type="transmembrane region" description="Helical" evidence="8">
    <location>
        <begin position="334"/>
        <end position="354"/>
    </location>
</feature>
<protein>
    <submittedName>
        <fullName evidence="10">Cation:proton antiporter</fullName>
    </submittedName>
</protein>
<comment type="subcellular location">
    <subcellularLocation>
        <location evidence="1">Membrane</location>
        <topology evidence="1">Multi-pass membrane protein</topology>
    </subcellularLocation>
</comment>
<dbReference type="InterPro" id="IPR036721">
    <property type="entry name" value="RCK_C_sf"/>
</dbReference>
<dbReference type="GO" id="GO:0006813">
    <property type="term" value="P:potassium ion transport"/>
    <property type="evidence" value="ECO:0007669"/>
    <property type="project" value="UniProtKB-KW"/>
</dbReference>
<evidence type="ECO:0000313" key="11">
    <source>
        <dbReference type="Proteomes" id="UP000652681"/>
    </source>
</evidence>
<dbReference type="SUPFAM" id="SSF116726">
    <property type="entry name" value="TrkA C-terminal domain-like"/>
    <property type="match status" value="2"/>
</dbReference>
<dbReference type="RefSeq" id="WP_163489777.1">
    <property type="nucleotide sequence ID" value="NZ_JACVEL010000004.1"/>
</dbReference>
<feature type="transmembrane region" description="Helical" evidence="8">
    <location>
        <begin position="528"/>
        <end position="544"/>
    </location>
</feature>
<dbReference type="InterPro" id="IPR038770">
    <property type="entry name" value="Na+/solute_symporter_sf"/>
</dbReference>
<feature type="transmembrane region" description="Helical" evidence="8">
    <location>
        <begin position="93"/>
        <end position="115"/>
    </location>
</feature>
<dbReference type="Gene3D" id="3.30.70.1450">
    <property type="entry name" value="Regulator of K+ conductance, C-terminal domain"/>
    <property type="match status" value="2"/>
</dbReference>
<feature type="transmembrane region" description="Helical" evidence="8">
    <location>
        <begin position="429"/>
        <end position="447"/>
    </location>
</feature>
<evidence type="ECO:0000313" key="10">
    <source>
        <dbReference type="EMBL" id="MBC9812402.1"/>
    </source>
</evidence>
<evidence type="ECO:0000256" key="2">
    <source>
        <dbReference type="ARBA" id="ARBA00005551"/>
    </source>
</evidence>
<dbReference type="Pfam" id="PF00999">
    <property type="entry name" value="Na_H_Exchanger"/>
    <property type="match status" value="1"/>
</dbReference>
<feature type="transmembrane region" description="Helical" evidence="8">
    <location>
        <begin position="186"/>
        <end position="212"/>
    </location>
</feature>
<evidence type="ECO:0000256" key="4">
    <source>
        <dbReference type="ARBA" id="ARBA00022538"/>
    </source>
</evidence>
<feature type="domain" description="RCK C-terminal" evidence="9">
    <location>
        <begin position="579"/>
        <end position="663"/>
    </location>
</feature>
<comment type="caution">
    <text evidence="10">The sequence shown here is derived from an EMBL/GenBank/DDBJ whole genome shotgun (WGS) entry which is preliminary data.</text>
</comment>
<dbReference type="GO" id="GO:0008324">
    <property type="term" value="F:monoatomic cation transmembrane transporter activity"/>
    <property type="evidence" value="ECO:0007669"/>
    <property type="project" value="InterPro"/>
</dbReference>
<evidence type="ECO:0000256" key="7">
    <source>
        <dbReference type="ARBA" id="ARBA00023136"/>
    </source>
</evidence>
<evidence type="ECO:0000256" key="1">
    <source>
        <dbReference type="ARBA" id="ARBA00004141"/>
    </source>
</evidence>